<reference evidence="2 3" key="1">
    <citation type="submission" date="2016-04" db="EMBL/GenBank/DDBJ databases">
        <title>A degradative enzymes factory behind the ericoid mycorrhizal symbiosis.</title>
        <authorList>
            <consortium name="DOE Joint Genome Institute"/>
            <person name="Martino E."/>
            <person name="Morin E."/>
            <person name="Grelet G."/>
            <person name="Kuo A."/>
            <person name="Kohler A."/>
            <person name="Daghino S."/>
            <person name="Barry K."/>
            <person name="Choi C."/>
            <person name="Cichocki N."/>
            <person name="Clum A."/>
            <person name="Copeland A."/>
            <person name="Hainaut M."/>
            <person name="Haridas S."/>
            <person name="Labutti K."/>
            <person name="Lindquist E."/>
            <person name="Lipzen A."/>
            <person name="Khouja H.-R."/>
            <person name="Murat C."/>
            <person name="Ohm R."/>
            <person name="Olson A."/>
            <person name="Spatafora J."/>
            <person name="Veneault-Fourrey C."/>
            <person name="Henrissat B."/>
            <person name="Grigoriev I."/>
            <person name="Martin F."/>
            <person name="Perotto S."/>
        </authorList>
    </citation>
    <scope>NUCLEOTIDE SEQUENCE [LARGE SCALE GENOMIC DNA]</scope>
    <source>
        <strain evidence="2 3">F</strain>
    </source>
</reference>
<protein>
    <submittedName>
        <fullName evidence="2">HET-domain-containing protein</fullName>
    </submittedName>
</protein>
<evidence type="ECO:0000259" key="1">
    <source>
        <dbReference type="Pfam" id="PF06985"/>
    </source>
</evidence>
<evidence type="ECO:0000313" key="3">
    <source>
        <dbReference type="Proteomes" id="UP000235786"/>
    </source>
</evidence>
<gene>
    <name evidence="2" type="ORF">L207DRAFT_537754</name>
</gene>
<dbReference type="Pfam" id="PF06985">
    <property type="entry name" value="HET"/>
    <property type="match status" value="1"/>
</dbReference>
<organism evidence="2 3">
    <name type="scientific">Hyaloscypha variabilis (strain UAMH 11265 / GT02V1 / F)</name>
    <name type="common">Meliniomyces variabilis</name>
    <dbReference type="NCBI Taxonomy" id="1149755"/>
    <lineage>
        <taxon>Eukaryota</taxon>
        <taxon>Fungi</taxon>
        <taxon>Dikarya</taxon>
        <taxon>Ascomycota</taxon>
        <taxon>Pezizomycotina</taxon>
        <taxon>Leotiomycetes</taxon>
        <taxon>Helotiales</taxon>
        <taxon>Hyaloscyphaceae</taxon>
        <taxon>Hyaloscypha</taxon>
        <taxon>Hyaloscypha variabilis</taxon>
    </lineage>
</organism>
<accession>A0A2J6QW85</accession>
<name>A0A2J6QW85_HYAVF</name>
<dbReference type="PANTHER" id="PTHR33112:SF16">
    <property type="entry name" value="HETEROKARYON INCOMPATIBILITY DOMAIN-CONTAINING PROTEIN"/>
    <property type="match status" value="1"/>
</dbReference>
<sequence length="678" mass="77235">MSRSWLLARYGVPTETPLPAVFESEDGIQEADEGLVERIEDLTKVQGEPSCLVCRKIISILHGEHHEYYVHLGHPADLLWSKCEFHPRIIAHLLSNIEEPTTTLSGHNIYVKSGDSPASLQLFHKRSYAEWYELMEYSHLGNTKGFGRSINPDWVNLDQLATWERYCTYLHGENCRLPTHLNSKFSIRLGMLIDTHEMCLTKSEGTETYVALSYVWGVVPMLKTTIANLHSLQQPGVLAHAIAKLQIPLTIVNAIYITQKLGMRYLWVDALCIVQDDDTIRDYQIQNMGSIFANGSLTIIAAEGEHSNHGISGIRDLSHPRQLTQHIFALPNGIRVCHVPSVYNMDTKWDTRGWTYQEEFFSSRSLIFGRSRVTWKCGTSELREDFAIDHPSIPIPQGMGSLENFIWNGWPDLESYAIACGEWDNMSWDCATEFVKIDYLGYYKLTNVRTINILDWYTGSAEASHEQRRKIPLTWRKYAYLFDNDTDPVPPGWTRYPFDPRTISDAAKQGAPDKLSVTTIFKHDSDHRPEFWWPVPTAVEHTAANVLPPQTDILFSSQPPELGFIVLATWNCRVPERLSEINAMDALPKFNKALFTGHSLELVAISRGYALLHRVSLNKMGLDELSLSEHPKVSDVYEYYNVLWIKWGNGVAYRHGLGRVLKSVWEARGLETVEVVLG</sequence>
<dbReference type="STRING" id="1149755.A0A2J6QW85"/>
<feature type="domain" description="Heterokaryon incompatibility" evidence="1">
    <location>
        <begin position="209"/>
        <end position="358"/>
    </location>
</feature>
<evidence type="ECO:0000313" key="2">
    <source>
        <dbReference type="EMBL" id="PMD30524.1"/>
    </source>
</evidence>
<proteinExistence type="predicted"/>
<keyword evidence="3" id="KW-1185">Reference proteome</keyword>
<dbReference type="InterPro" id="IPR010730">
    <property type="entry name" value="HET"/>
</dbReference>
<dbReference type="EMBL" id="KZ613966">
    <property type="protein sequence ID" value="PMD30524.1"/>
    <property type="molecule type" value="Genomic_DNA"/>
</dbReference>
<dbReference type="OrthoDB" id="5135333at2759"/>
<dbReference type="PANTHER" id="PTHR33112">
    <property type="entry name" value="DOMAIN PROTEIN, PUTATIVE-RELATED"/>
    <property type="match status" value="1"/>
</dbReference>
<dbReference type="Proteomes" id="UP000235786">
    <property type="component" value="Unassembled WGS sequence"/>
</dbReference>
<dbReference type="AlphaFoldDB" id="A0A2J6QW85"/>